<evidence type="ECO:0000256" key="7">
    <source>
        <dbReference type="ARBA" id="ARBA00022833"/>
    </source>
</evidence>
<gene>
    <name evidence="16" type="ORF">Salat_1477600</name>
</gene>
<feature type="region of interest" description="Disordered" evidence="12">
    <location>
        <begin position="328"/>
        <end position="382"/>
    </location>
</feature>
<dbReference type="PANTHER" id="PTHR20930:SF0">
    <property type="entry name" value="PROTEIN ILRUN"/>
    <property type="match status" value="1"/>
</dbReference>
<dbReference type="EMBL" id="JACGWO010000005">
    <property type="protein sequence ID" value="KAK4427087.1"/>
    <property type="molecule type" value="Genomic_DNA"/>
</dbReference>
<dbReference type="SMART" id="SM00291">
    <property type="entry name" value="ZnF_ZZ"/>
    <property type="match status" value="1"/>
</dbReference>
<comment type="caution">
    <text evidence="16">The sequence shown here is derived from an EMBL/GenBank/DDBJ whole genome shotgun (WGS) entry which is preliminary data.</text>
</comment>
<keyword evidence="6 11" id="KW-0863">Zinc-finger</keyword>
<dbReference type="FunFam" id="1.10.8.10:FF:000085">
    <property type="entry name" value="protein NBR1 homolog"/>
    <property type="match status" value="1"/>
</dbReference>
<evidence type="ECO:0000259" key="15">
    <source>
        <dbReference type="PROSITE" id="PS51745"/>
    </source>
</evidence>
<dbReference type="InterPro" id="IPR032350">
    <property type="entry name" value="Nbr1_FW"/>
</dbReference>
<evidence type="ECO:0000256" key="9">
    <source>
        <dbReference type="ARBA" id="ARBA00023006"/>
    </source>
</evidence>
<dbReference type="Gene3D" id="2.60.40.10">
    <property type="entry name" value="Immunoglobulins"/>
    <property type="match status" value="1"/>
</dbReference>
<dbReference type="Pfam" id="PF16158">
    <property type="entry name" value="N_BRCA1_IG"/>
    <property type="match status" value="1"/>
</dbReference>
<evidence type="ECO:0000256" key="12">
    <source>
        <dbReference type="SAM" id="MobiDB-lite"/>
    </source>
</evidence>
<evidence type="ECO:0000256" key="6">
    <source>
        <dbReference type="ARBA" id="ARBA00022771"/>
    </source>
</evidence>
<dbReference type="Pfam" id="PF00564">
    <property type="entry name" value="PB1"/>
    <property type="match status" value="1"/>
</dbReference>
<keyword evidence="7" id="KW-0862">Zinc</keyword>
<feature type="domain" description="ZZ-type" evidence="14">
    <location>
        <begin position="439"/>
        <end position="489"/>
    </location>
</feature>
<dbReference type="Gene3D" id="3.10.20.90">
    <property type="entry name" value="Phosphatidylinositol 3-kinase Catalytic Subunit, Chain A, domain 1"/>
    <property type="match status" value="1"/>
</dbReference>
<keyword evidence="17" id="KW-1185">Reference proteome</keyword>
<keyword evidence="10" id="KW-0968">Cytoplasmic vesicle</keyword>
<comment type="subcellular location">
    <subcellularLocation>
        <location evidence="2">Cytoplasmic vesicle</location>
        <location evidence="2">Autophagosome</location>
    </subcellularLocation>
    <subcellularLocation>
        <location evidence="1">Vacuole</location>
    </subcellularLocation>
</comment>
<dbReference type="InterPro" id="IPR056893">
    <property type="entry name" value="UBA_Nbr1_C"/>
</dbReference>
<dbReference type="PROSITE" id="PS50135">
    <property type="entry name" value="ZF_ZZ_2"/>
    <property type="match status" value="1"/>
</dbReference>
<keyword evidence="8" id="KW-0653">Protein transport</keyword>
<dbReference type="GO" id="GO:0031410">
    <property type="term" value="C:cytoplasmic vesicle"/>
    <property type="evidence" value="ECO:0007669"/>
    <property type="project" value="UniProtKB-KW"/>
</dbReference>
<feature type="compositionally biased region" description="Polar residues" evidence="12">
    <location>
        <begin position="181"/>
        <end position="196"/>
    </location>
</feature>
<dbReference type="Gene3D" id="1.10.8.10">
    <property type="entry name" value="DNA helicase RuvA subunit, C-terminal domain"/>
    <property type="match status" value="2"/>
</dbReference>
<dbReference type="InterPro" id="IPR013783">
    <property type="entry name" value="Ig-like_fold"/>
</dbReference>
<dbReference type="GO" id="GO:0006914">
    <property type="term" value="P:autophagy"/>
    <property type="evidence" value="ECO:0007669"/>
    <property type="project" value="UniProtKB-KW"/>
</dbReference>
<accession>A0AAE1YBI9</accession>
<keyword evidence="4" id="KW-0926">Vacuole</keyword>
<dbReference type="GO" id="GO:0008270">
    <property type="term" value="F:zinc ion binding"/>
    <property type="evidence" value="ECO:0007669"/>
    <property type="project" value="UniProtKB-KW"/>
</dbReference>
<evidence type="ECO:0000256" key="8">
    <source>
        <dbReference type="ARBA" id="ARBA00022927"/>
    </source>
</evidence>
<feature type="domain" description="UBA" evidence="13">
    <location>
        <begin position="774"/>
        <end position="812"/>
    </location>
</feature>
<evidence type="ECO:0000256" key="2">
    <source>
        <dbReference type="ARBA" id="ARBA00004419"/>
    </source>
</evidence>
<reference evidence="16" key="1">
    <citation type="submission" date="2020-06" db="EMBL/GenBank/DDBJ databases">
        <authorList>
            <person name="Li T."/>
            <person name="Hu X."/>
            <person name="Zhang T."/>
            <person name="Song X."/>
            <person name="Zhang H."/>
            <person name="Dai N."/>
            <person name="Sheng W."/>
            <person name="Hou X."/>
            <person name="Wei L."/>
        </authorList>
    </citation>
    <scope>NUCLEOTIDE SEQUENCE</scope>
    <source>
        <strain evidence="16">3651</strain>
        <tissue evidence="16">Leaf</tissue>
    </source>
</reference>
<dbReference type="GO" id="GO:0005776">
    <property type="term" value="C:autophagosome"/>
    <property type="evidence" value="ECO:0007669"/>
    <property type="project" value="UniProtKB-SubCell"/>
</dbReference>
<feature type="region of interest" description="Disordered" evidence="12">
    <location>
        <begin position="90"/>
        <end position="114"/>
    </location>
</feature>
<protein>
    <submittedName>
        <fullName evidence="16">Protein JOKA2</fullName>
    </submittedName>
</protein>
<feature type="compositionally biased region" description="Polar residues" evidence="12">
    <location>
        <begin position="101"/>
        <end position="114"/>
    </location>
</feature>
<dbReference type="SUPFAM" id="SSF46934">
    <property type="entry name" value="UBA-like"/>
    <property type="match status" value="1"/>
</dbReference>
<dbReference type="InterPro" id="IPR000270">
    <property type="entry name" value="PB1_dom"/>
</dbReference>
<dbReference type="SMART" id="SM00666">
    <property type="entry name" value="PB1"/>
    <property type="match status" value="1"/>
</dbReference>
<keyword evidence="9" id="KW-0072">Autophagy</keyword>
<dbReference type="PROSITE" id="PS51745">
    <property type="entry name" value="PB1"/>
    <property type="match status" value="1"/>
</dbReference>
<dbReference type="CDD" id="cd14947">
    <property type="entry name" value="NBR1_like"/>
    <property type="match status" value="1"/>
</dbReference>
<dbReference type="InterPro" id="IPR009060">
    <property type="entry name" value="UBA-like_sf"/>
</dbReference>
<dbReference type="InterPro" id="IPR015940">
    <property type="entry name" value="UBA"/>
</dbReference>
<evidence type="ECO:0000259" key="13">
    <source>
        <dbReference type="PROSITE" id="PS50030"/>
    </source>
</evidence>
<evidence type="ECO:0000256" key="3">
    <source>
        <dbReference type="ARBA" id="ARBA00022448"/>
    </source>
</evidence>
<keyword evidence="5" id="KW-0479">Metal-binding</keyword>
<evidence type="ECO:0000313" key="16">
    <source>
        <dbReference type="EMBL" id="KAK4427087.1"/>
    </source>
</evidence>
<sequence>MEASTLVIKVKYGDMLRRFNAEIVDEELNLSMDGLRKKILSLFSLAPDTELMLTYIDEDGDVVTLVDDDDLHDVVKQALNPLRITIKVNAGKNGRQYDRPSGSSTPLRSPRVQQPFQNLTTGVSELLRTVPEPLRETLGKLSADLTSKASSSAPGITELVDYLSKVSLSYLGQLPEDQPRAKSSMQGDVPESSTAARRTKDSEPFKVDPATILKVLSDVRSELSSRNNESLEKLKPEVTMEKDGGQSMEKTSFGYNHEYQNMNVAKPGSDSSQKLELECPESDVASRSIGRKEKVKEITEFHVDGKTPLRTHQPPIANNAEKLANNIAPGKEVNNPSQPKLGPNAANLSASDPMGGDNVDSIRSESPDGLGKSPGSTWSGAPGSSNFPGLFCGPTPMNECPFSGISFGNSSAAPSHPTSEAVPFRRSVSQNDGSWNIFHRGVRCDGCGVHPIAGPRFKSKVKVDYDLCSICFEKMGNYSDYIRMDRPAVYRHHMSFKGFHDARARDRGPTVPQVCRGFKGKLDSRFIQDVNVMDGTVMAPLTPFTKIWRMRNNGTAVWPQKTQLVWIGGDKLSNALSVEVEIPAAGLPIDHELDVAVDFVSPGLPGRYISYWRMASPSGQKFGQRVWVLIQVDASVKETPRESIRNLNLNLPPVNSSLTGPEIINVNPEPTVEERQHPEPDNSKRIVELVQQNTSEQELKFPINDSLLVGNGASTSLPASDSPSVSYPIIDLSDVAPALPSVLPMLYPLPQPTPSAAPVPGEKEPAVDLLGKKQVEEKLLRELDEMGFKQVDLNKEVLRMNEYDLEQSVDDLCGVAEWDPILEELQEMGFHDKEMNKMLLKKNNGSIKRVVMDLIAGEKM</sequence>
<dbReference type="Gene3D" id="3.30.60.90">
    <property type="match status" value="1"/>
</dbReference>
<feature type="region of interest" description="Disordered" evidence="12">
    <location>
        <begin position="177"/>
        <end position="204"/>
    </location>
</feature>
<name>A0AAE1YBI9_9LAMI</name>
<dbReference type="Pfam" id="PF00569">
    <property type="entry name" value="ZZ"/>
    <property type="match status" value="1"/>
</dbReference>
<evidence type="ECO:0000259" key="14">
    <source>
        <dbReference type="PROSITE" id="PS50135"/>
    </source>
</evidence>
<dbReference type="GO" id="GO:0015031">
    <property type="term" value="P:protein transport"/>
    <property type="evidence" value="ECO:0007669"/>
    <property type="project" value="UniProtKB-KW"/>
</dbReference>
<dbReference type="PROSITE" id="PS50030">
    <property type="entry name" value="UBA"/>
    <property type="match status" value="1"/>
</dbReference>
<dbReference type="InterPro" id="IPR053793">
    <property type="entry name" value="PB1-like"/>
</dbReference>
<dbReference type="InterPro" id="IPR043145">
    <property type="entry name" value="Znf_ZZ_sf"/>
</dbReference>
<evidence type="ECO:0000256" key="1">
    <source>
        <dbReference type="ARBA" id="ARBA00004116"/>
    </source>
</evidence>
<keyword evidence="3" id="KW-0813">Transport</keyword>
<dbReference type="AlphaFoldDB" id="A0AAE1YBI9"/>
<dbReference type="SUPFAM" id="SSF57850">
    <property type="entry name" value="RING/U-box"/>
    <property type="match status" value="1"/>
</dbReference>
<dbReference type="Pfam" id="PF24932">
    <property type="entry name" value="UBA_NBR1_C"/>
    <property type="match status" value="2"/>
</dbReference>
<evidence type="ECO:0000256" key="11">
    <source>
        <dbReference type="PROSITE-ProRule" id="PRU00228"/>
    </source>
</evidence>
<dbReference type="PANTHER" id="PTHR20930">
    <property type="entry name" value="OVARIAN CARCINOMA ANTIGEN CA125-RELATED"/>
    <property type="match status" value="1"/>
</dbReference>
<evidence type="ECO:0000256" key="10">
    <source>
        <dbReference type="ARBA" id="ARBA00023329"/>
    </source>
</evidence>
<dbReference type="CDD" id="cd14319">
    <property type="entry name" value="UBA_NBR1"/>
    <property type="match status" value="2"/>
</dbReference>
<reference evidence="16" key="2">
    <citation type="journal article" date="2024" name="Plant">
        <title>Genomic evolution and insights into agronomic trait innovations of Sesamum species.</title>
        <authorList>
            <person name="Miao H."/>
            <person name="Wang L."/>
            <person name="Qu L."/>
            <person name="Liu H."/>
            <person name="Sun Y."/>
            <person name="Le M."/>
            <person name="Wang Q."/>
            <person name="Wei S."/>
            <person name="Zheng Y."/>
            <person name="Lin W."/>
            <person name="Duan Y."/>
            <person name="Cao H."/>
            <person name="Xiong S."/>
            <person name="Wang X."/>
            <person name="Wei L."/>
            <person name="Li C."/>
            <person name="Ma Q."/>
            <person name="Ju M."/>
            <person name="Zhao R."/>
            <person name="Li G."/>
            <person name="Mu C."/>
            <person name="Tian Q."/>
            <person name="Mei H."/>
            <person name="Zhang T."/>
            <person name="Gao T."/>
            <person name="Zhang H."/>
        </authorList>
    </citation>
    <scope>NUCLEOTIDE SEQUENCE</scope>
    <source>
        <strain evidence="16">3651</strain>
    </source>
</reference>
<dbReference type="InterPro" id="IPR000433">
    <property type="entry name" value="Znf_ZZ"/>
</dbReference>
<feature type="domain" description="PB1" evidence="15">
    <location>
        <begin position="5"/>
        <end position="89"/>
    </location>
</feature>
<evidence type="ECO:0000256" key="5">
    <source>
        <dbReference type="ARBA" id="ARBA00022723"/>
    </source>
</evidence>
<dbReference type="SUPFAM" id="SSF54277">
    <property type="entry name" value="CAD &amp; PB1 domains"/>
    <property type="match status" value="1"/>
</dbReference>
<dbReference type="Proteomes" id="UP001293254">
    <property type="component" value="Unassembled WGS sequence"/>
</dbReference>
<organism evidence="16 17">
    <name type="scientific">Sesamum alatum</name>
    <dbReference type="NCBI Taxonomy" id="300844"/>
    <lineage>
        <taxon>Eukaryota</taxon>
        <taxon>Viridiplantae</taxon>
        <taxon>Streptophyta</taxon>
        <taxon>Embryophyta</taxon>
        <taxon>Tracheophyta</taxon>
        <taxon>Spermatophyta</taxon>
        <taxon>Magnoliopsida</taxon>
        <taxon>eudicotyledons</taxon>
        <taxon>Gunneridae</taxon>
        <taxon>Pentapetalae</taxon>
        <taxon>asterids</taxon>
        <taxon>lamiids</taxon>
        <taxon>Lamiales</taxon>
        <taxon>Pedaliaceae</taxon>
        <taxon>Sesamum</taxon>
    </lineage>
</organism>
<proteinExistence type="predicted"/>
<evidence type="ECO:0000256" key="4">
    <source>
        <dbReference type="ARBA" id="ARBA00022554"/>
    </source>
</evidence>
<evidence type="ECO:0000313" key="17">
    <source>
        <dbReference type="Proteomes" id="UP001293254"/>
    </source>
</evidence>